<comment type="caution">
    <text evidence="2">The sequence shown here is derived from an EMBL/GenBank/DDBJ whole genome shotgun (WGS) entry which is preliminary data.</text>
</comment>
<feature type="domain" description="DUF8198" evidence="1">
    <location>
        <begin position="8"/>
        <end position="215"/>
    </location>
</feature>
<dbReference type="Proteomes" id="UP001152876">
    <property type="component" value="Unassembled WGS sequence"/>
</dbReference>
<keyword evidence="3" id="KW-1185">Reference proteome</keyword>
<evidence type="ECO:0000313" key="2">
    <source>
        <dbReference type="EMBL" id="MDG5975442.1"/>
    </source>
</evidence>
<dbReference type="NCBIfam" id="NF047641">
    <property type="entry name" value="FFLEE_fam"/>
    <property type="match status" value="1"/>
</dbReference>
<proteinExistence type="predicted"/>
<gene>
    <name evidence="2" type="ORF">H010_09291</name>
</gene>
<evidence type="ECO:0000313" key="3">
    <source>
        <dbReference type="Proteomes" id="UP001152876"/>
    </source>
</evidence>
<evidence type="ECO:0000259" key="1">
    <source>
        <dbReference type="Pfam" id="PF26621"/>
    </source>
</evidence>
<dbReference type="AlphaFoldDB" id="A0A9X4NQE0"/>
<protein>
    <recommendedName>
        <fullName evidence="1">DUF8198 domain-containing protein</fullName>
    </recommendedName>
</protein>
<dbReference type="Pfam" id="PF26621">
    <property type="entry name" value="DUF8198"/>
    <property type="match status" value="1"/>
</dbReference>
<accession>A0A9X4NQE0</accession>
<dbReference type="EMBL" id="AOGK01000007">
    <property type="protein sequence ID" value="MDG5975442.1"/>
    <property type="molecule type" value="Genomic_DNA"/>
</dbReference>
<dbReference type="InterPro" id="IPR058063">
    <property type="entry name" value="FFLEE_fam"/>
</dbReference>
<reference evidence="2" key="1">
    <citation type="submission" date="2013-01" db="EMBL/GenBank/DDBJ databases">
        <title>Genome draft of Hydrogenophaga taeniospiralis 2K1.</title>
        <authorList>
            <person name="Gomila M."/>
            <person name="Lalucat J."/>
        </authorList>
    </citation>
    <scope>NUCLEOTIDE SEQUENCE</scope>
    <source>
        <strain evidence="2">CCUG 15921</strain>
    </source>
</reference>
<organism evidence="2 3">
    <name type="scientific">Hydrogenophaga taeniospiralis CCUG 15921</name>
    <dbReference type="NCBI Taxonomy" id="1281780"/>
    <lineage>
        <taxon>Bacteria</taxon>
        <taxon>Pseudomonadati</taxon>
        <taxon>Pseudomonadota</taxon>
        <taxon>Betaproteobacteria</taxon>
        <taxon>Burkholderiales</taxon>
        <taxon>Comamonadaceae</taxon>
        <taxon>Hydrogenophaga</taxon>
    </lineage>
</organism>
<sequence length="234" mass="26518">MARVAHLREQAHTAGLAQAVHEVKQLQARRFRGTYADWLSHPSYGAATRFFLEELYGEHDFTQRDEQFGRIAGAIERLFPEAVAQLAVDMAETHALTETLDQQLAQHWLSLGPDLPAAERYTLSWRRTGERAQRERQLAVVQHMGRELQRLTRMKSLLIALKLMRRPAQAAGLAALQQFLEDGFEAFGVLGDATPFLATIAQRENLWIERLFDEDLAVCQRGLSDELARARVAS</sequence>
<dbReference type="InterPro" id="IPR058511">
    <property type="entry name" value="DUF8198"/>
</dbReference>
<name>A0A9X4NQE0_9BURK</name>